<comment type="caution">
    <text evidence="2">The sequence shown here is derived from an EMBL/GenBank/DDBJ whole genome shotgun (WGS) entry which is preliminary data.</text>
</comment>
<reference evidence="2" key="1">
    <citation type="submission" date="2021-02" db="EMBL/GenBank/DDBJ databases">
        <authorList>
            <person name="Dougan E. K."/>
            <person name="Rhodes N."/>
            <person name="Thang M."/>
            <person name="Chan C."/>
        </authorList>
    </citation>
    <scope>NUCLEOTIDE SEQUENCE</scope>
</reference>
<dbReference type="OrthoDB" id="10546200at2759"/>
<accession>A0A813BZB2</accession>
<proteinExistence type="predicted"/>
<feature type="non-terminal residue" evidence="2">
    <location>
        <position position="1"/>
    </location>
</feature>
<gene>
    <name evidence="2" type="ORF">SNEC2469_LOCUS32943</name>
</gene>
<feature type="region of interest" description="Disordered" evidence="1">
    <location>
        <begin position="96"/>
        <end position="122"/>
    </location>
</feature>
<evidence type="ECO:0000256" key="1">
    <source>
        <dbReference type="SAM" id="MobiDB-lite"/>
    </source>
</evidence>
<sequence>EYLDQRGAHAEPTDILRLLREMHEAQYDDCEDDDSEDCEEMDMNEDVPIHCDADGKHRDLPPLKPRHPASKILSRGNLHLDNPATQVESVSFHCHQTGKRRRAVFPAPPQAQKRRRSTKDPEKTSIPVYAYYDDEACVELLLDWNLTLAEAMQTAEDPGCGEKRWRTTHISVELSSHQ</sequence>
<protein>
    <submittedName>
        <fullName evidence="2">Uncharacterized protein</fullName>
    </submittedName>
</protein>
<organism evidence="2 3">
    <name type="scientific">Symbiodinium necroappetens</name>
    <dbReference type="NCBI Taxonomy" id="1628268"/>
    <lineage>
        <taxon>Eukaryota</taxon>
        <taxon>Sar</taxon>
        <taxon>Alveolata</taxon>
        <taxon>Dinophyceae</taxon>
        <taxon>Suessiales</taxon>
        <taxon>Symbiodiniaceae</taxon>
        <taxon>Symbiodinium</taxon>
    </lineage>
</organism>
<name>A0A813BZB2_9DINO</name>
<evidence type="ECO:0000313" key="3">
    <source>
        <dbReference type="Proteomes" id="UP000601435"/>
    </source>
</evidence>
<dbReference type="EMBL" id="CAJNJA010085121">
    <property type="protein sequence ID" value="CAE7937925.1"/>
    <property type="molecule type" value="Genomic_DNA"/>
</dbReference>
<dbReference type="Proteomes" id="UP000601435">
    <property type="component" value="Unassembled WGS sequence"/>
</dbReference>
<evidence type="ECO:0000313" key="2">
    <source>
        <dbReference type="EMBL" id="CAE7937925.1"/>
    </source>
</evidence>
<keyword evidence="3" id="KW-1185">Reference proteome</keyword>
<dbReference type="AlphaFoldDB" id="A0A813BZB2"/>